<gene>
    <name evidence="1" type="ORF">CEXT_232151</name>
</gene>
<proteinExistence type="predicted"/>
<comment type="caution">
    <text evidence="1">The sequence shown here is derived from an EMBL/GenBank/DDBJ whole genome shotgun (WGS) entry which is preliminary data.</text>
</comment>
<accession>A0AAV4SZV7</accession>
<sequence>MAPFLYLLVVFYSPSPRTDYSSSPRTVYSPSLRTEYSLSPCTNYSPSLRIDYSHLLVQFTLHLLSSYSLLDFLTNYFPSPY</sequence>
<evidence type="ECO:0000313" key="2">
    <source>
        <dbReference type="Proteomes" id="UP001054945"/>
    </source>
</evidence>
<organism evidence="1 2">
    <name type="scientific">Caerostris extrusa</name>
    <name type="common">Bark spider</name>
    <name type="synonym">Caerostris bankana</name>
    <dbReference type="NCBI Taxonomy" id="172846"/>
    <lineage>
        <taxon>Eukaryota</taxon>
        <taxon>Metazoa</taxon>
        <taxon>Ecdysozoa</taxon>
        <taxon>Arthropoda</taxon>
        <taxon>Chelicerata</taxon>
        <taxon>Arachnida</taxon>
        <taxon>Araneae</taxon>
        <taxon>Araneomorphae</taxon>
        <taxon>Entelegynae</taxon>
        <taxon>Araneoidea</taxon>
        <taxon>Araneidae</taxon>
        <taxon>Caerostris</taxon>
    </lineage>
</organism>
<dbReference type="EMBL" id="BPLR01010368">
    <property type="protein sequence ID" value="GIY38902.1"/>
    <property type="molecule type" value="Genomic_DNA"/>
</dbReference>
<reference evidence="1 2" key="1">
    <citation type="submission" date="2021-06" db="EMBL/GenBank/DDBJ databases">
        <title>Caerostris extrusa draft genome.</title>
        <authorList>
            <person name="Kono N."/>
            <person name="Arakawa K."/>
        </authorList>
    </citation>
    <scope>NUCLEOTIDE SEQUENCE [LARGE SCALE GENOMIC DNA]</scope>
</reference>
<evidence type="ECO:0000313" key="1">
    <source>
        <dbReference type="EMBL" id="GIY38902.1"/>
    </source>
</evidence>
<dbReference type="AlphaFoldDB" id="A0AAV4SZV7"/>
<protein>
    <submittedName>
        <fullName evidence="1">Uncharacterized protein</fullName>
    </submittedName>
</protein>
<name>A0AAV4SZV7_CAEEX</name>
<keyword evidence="2" id="KW-1185">Reference proteome</keyword>
<dbReference type="Proteomes" id="UP001054945">
    <property type="component" value="Unassembled WGS sequence"/>
</dbReference>